<dbReference type="InterPro" id="IPR027417">
    <property type="entry name" value="P-loop_NTPase"/>
</dbReference>
<dbReference type="Pfam" id="PF00154">
    <property type="entry name" value="RecA_N"/>
    <property type="match status" value="1"/>
</dbReference>
<dbReference type="EMBL" id="JAZAQF010000059">
    <property type="protein sequence ID" value="MFG3817978.1"/>
    <property type="molecule type" value="Genomic_DNA"/>
</dbReference>
<dbReference type="NCBIfam" id="TIGR02012">
    <property type="entry name" value="tigrfam_recA"/>
    <property type="match status" value="1"/>
</dbReference>
<keyword evidence="6 7" id="KW-0233">DNA recombination</keyword>
<feature type="compositionally biased region" description="Basic and acidic residues" evidence="10">
    <location>
        <begin position="79"/>
        <end position="107"/>
    </location>
</feature>
<proteinExistence type="inferred from homology"/>
<evidence type="ECO:0000256" key="4">
    <source>
        <dbReference type="ARBA" id="ARBA00022840"/>
    </source>
</evidence>
<dbReference type="PROSITE" id="PS00321">
    <property type="entry name" value="RECA_1"/>
    <property type="match status" value="1"/>
</dbReference>
<keyword evidence="5 7" id="KW-0238">DNA-binding</keyword>
<dbReference type="PROSITE" id="PS50162">
    <property type="entry name" value="RECA_2"/>
    <property type="match status" value="1"/>
</dbReference>
<evidence type="ECO:0000256" key="2">
    <source>
        <dbReference type="ARBA" id="ARBA00015553"/>
    </source>
</evidence>
<evidence type="ECO:0000313" key="13">
    <source>
        <dbReference type="EMBL" id="MFG3817978.1"/>
    </source>
</evidence>
<dbReference type="Gene3D" id="3.40.50.300">
    <property type="entry name" value="P-loop containing nucleotide triphosphate hydrolases"/>
    <property type="match status" value="1"/>
</dbReference>
<dbReference type="Proteomes" id="UP001604335">
    <property type="component" value="Unassembled WGS sequence"/>
</dbReference>
<evidence type="ECO:0000313" key="14">
    <source>
        <dbReference type="Proteomes" id="UP001604335"/>
    </source>
</evidence>
<evidence type="ECO:0000256" key="6">
    <source>
        <dbReference type="ARBA" id="ARBA00023172"/>
    </source>
</evidence>
<dbReference type="PANTHER" id="PTHR45900:SF1">
    <property type="entry name" value="MITOCHONDRIAL DNA REPAIR PROTEIN RECA HOMOLOG-RELATED"/>
    <property type="match status" value="1"/>
</dbReference>
<dbReference type="HAMAP" id="MF_00268">
    <property type="entry name" value="RecA"/>
    <property type="match status" value="1"/>
</dbReference>
<evidence type="ECO:0000256" key="7">
    <source>
        <dbReference type="HAMAP-Rule" id="MF_00268"/>
    </source>
</evidence>
<dbReference type="Pfam" id="PF21096">
    <property type="entry name" value="RecA_C"/>
    <property type="match status" value="1"/>
</dbReference>
<dbReference type="PANTHER" id="PTHR45900">
    <property type="entry name" value="RECA"/>
    <property type="match status" value="1"/>
</dbReference>
<name>A0ABW7C9Z2_9CYAN</name>
<protein>
    <recommendedName>
        <fullName evidence="2 7">Protein RecA</fullName>
    </recommendedName>
    <alternativeName>
        <fullName evidence="7 8">Recombinase A</fullName>
    </alternativeName>
</protein>
<organism evidence="13 14">
    <name type="scientific">Limnothrix redekei LRLZ20PSL1</name>
    <dbReference type="NCBI Taxonomy" id="3112953"/>
    <lineage>
        <taxon>Bacteria</taxon>
        <taxon>Bacillati</taxon>
        <taxon>Cyanobacteriota</taxon>
        <taxon>Cyanophyceae</taxon>
        <taxon>Pseudanabaenales</taxon>
        <taxon>Pseudanabaenaceae</taxon>
        <taxon>Limnothrix</taxon>
    </lineage>
</organism>
<dbReference type="PROSITE" id="PS50163">
    <property type="entry name" value="RECA_3"/>
    <property type="match status" value="1"/>
</dbReference>
<keyword evidence="7 9" id="KW-0227">DNA damage</keyword>
<feature type="domain" description="RecA family profile 2" evidence="12">
    <location>
        <begin position="301"/>
        <end position="374"/>
    </location>
</feature>
<feature type="region of interest" description="Disordered" evidence="10">
    <location>
        <begin position="1"/>
        <end position="107"/>
    </location>
</feature>
<evidence type="ECO:0000259" key="11">
    <source>
        <dbReference type="PROSITE" id="PS50162"/>
    </source>
</evidence>
<dbReference type="InterPro" id="IPR003593">
    <property type="entry name" value="AAA+_ATPase"/>
</dbReference>
<feature type="binding site" evidence="7">
    <location>
        <begin position="167"/>
        <end position="174"/>
    </location>
    <ligand>
        <name>ATP</name>
        <dbReference type="ChEBI" id="CHEBI:30616"/>
    </ligand>
</feature>
<feature type="domain" description="RecA family profile 1" evidence="11">
    <location>
        <begin position="138"/>
        <end position="296"/>
    </location>
</feature>
<keyword evidence="14" id="KW-1185">Reference proteome</keyword>
<comment type="similarity">
    <text evidence="1 7 9">Belongs to the RecA family.</text>
</comment>
<dbReference type="SUPFAM" id="SSF54752">
    <property type="entry name" value="RecA protein, C-terminal domain"/>
    <property type="match status" value="1"/>
</dbReference>
<dbReference type="SUPFAM" id="SSF52540">
    <property type="entry name" value="P-loop containing nucleoside triphosphate hydrolases"/>
    <property type="match status" value="1"/>
</dbReference>
<evidence type="ECO:0000259" key="12">
    <source>
        <dbReference type="PROSITE" id="PS50163"/>
    </source>
</evidence>
<feature type="compositionally biased region" description="Polar residues" evidence="10">
    <location>
        <begin position="42"/>
        <end position="63"/>
    </location>
</feature>
<dbReference type="InterPro" id="IPR049261">
    <property type="entry name" value="RecA-like_C"/>
</dbReference>
<dbReference type="InterPro" id="IPR020588">
    <property type="entry name" value="RecA_ATP-bd"/>
</dbReference>
<evidence type="ECO:0000256" key="1">
    <source>
        <dbReference type="ARBA" id="ARBA00009391"/>
    </source>
</evidence>
<dbReference type="InterPro" id="IPR049428">
    <property type="entry name" value="RecA-like_N"/>
</dbReference>
<dbReference type="InterPro" id="IPR023400">
    <property type="entry name" value="RecA_C_sf"/>
</dbReference>
<evidence type="ECO:0000256" key="8">
    <source>
        <dbReference type="RuleBase" id="RU000526"/>
    </source>
</evidence>
<evidence type="ECO:0000256" key="5">
    <source>
        <dbReference type="ARBA" id="ARBA00023125"/>
    </source>
</evidence>
<comment type="function">
    <text evidence="7">Can catalyze the hydrolysis of ATP in the presence of single-stranded DNA, the ATP-dependent uptake of single-stranded DNA by duplex DNA, and the ATP-dependent hybridization of homologous single-stranded DNAs. It interacts with LexA causing its activation and leading to its autocatalytic cleavage.</text>
</comment>
<keyword evidence="4 7" id="KW-0067">ATP-binding</keyword>
<dbReference type="CDD" id="cd00983">
    <property type="entry name" value="RecA"/>
    <property type="match status" value="1"/>
</dbReference>
<gene>
    <name evidence="7 13" type="primary">recA</name>
    <name evidence="13" type="ORF">VPK24_10050</name>
</gene>
<sequence length="451" mass="47055">MAAASVATPVPPTIEAASIAPLADTPADEGLPAPATVRSGRKSSITVDPQATMASNASANSDPTAKTATAKESASSTKGSKDTKEAAKESAKESAAKEGPTKEISKEKEKALGLVVQQIERSFGKGAIVRLGDAARMRVETIPSGALTLDLALGGGIPKGRVVEIYGPESSGKTTLALHAIAEVQRSGGIAAFVDAEHALDPVYAKALGVDIDNLLVSQPDTGEMGLEVVDQLVRSGAIDLVVVDSVAALVPRSEIEGEMGAAQVGSQARLMSHALRRITGNIGKSGCTVIFLNQLRQKIGVTYGSPETTTGGNALKFYASVRLDIRRIQTLKKGTEEFGIRAKVKVAKNKVAPPFRIAEFDIIFGEGISSIGCLVDLAESTGILVRKGAWYSYKGENISQGRDNAIQYLKENPAIAAEMELAVRQKLEEAGAITGGSTDDLDEADLSEAF</sequence>
<reference evidence="14" key="1">
    <citation type="journal article" date="2024" name="Algal Res.">
        <title>Biochemical, toxicological and genomic investigation of a high-biomass producing Limnothrix strain isolated from Italian shallow drinking water reservoir.</title>
        <authorList>
            <person name="Simonazzi M."/>
            <person name="Shishido T.K."/>
            <person name="Delbaje E."/>
            <person name="Wahlsten M."/>
            <person name="Fewer D.P."/>
            <person name="Sivonen K."/>
            <person name="Pezzolesi L."/>
            <person name="Pistocchi R."/>
        </authorList>
    </citation>
    <scope>NUCLEOTIDE SEQUENCE [LARGE SCALE GENOMIC DNA]</scope>
    <source>
        <strain evidence="14">LRLZ20PSL1</strain>
    </source>
</reference>
<evidence type="ECO:0000256" key="3">
    <source>
        <dbReference type="ARBA" id="ARBA00022741"/>
    </source>
</evidence>
<evidence type="ECO:0000256" key="10">
    <source>
        <dbReference type="SAM" id="MobiDB-lite"/>
    </source>
</evidence>
<keyword evidence="7" id="KW-0963">Cytoplasm</keyword>
<keyword evidence="7 8" id="KW-0234">DNA repair</keyword>
<evidence type="ECO:0000256" key="9">
    <source>
        <dbReference type="RuleBase" id="RU004527"/>
    </source>
</evidence>
<accession>A0ABW7C9Z2</accession>
<dbReference type="PRINTS" id="PR00142">
    <property type="entry name" value="RECA"/>
</dbReference>
<dbReference type="InterPro" id="IPR020587">
    <property type="entry name" value="RecA_monomer-monomer_interface"/>
</dbReference>
<comment type="caution">
    <text evidence="13">The sequence shown here is derived from an EMBL/GenBank/DDBJ whole genome shotgun (WGS) entry which is preliminary data.</text>
</comment>
<dbReference type="InterPro" id="IPR020584">
    <property type="entry name" value="DNA_recomb/repair_RecA_CS"/>
</dbReference>
<dbReference type="SMART" id="SM00382">
    <property type="entry name" value="AAA"/>
    <property type="match status" value="1"/>
</dbReference>
<keyword evidence="3 7" id="KW-0547">Nucleotide-binding</keyword>
<keyword evidence="7 8" id="KW-0742">SOS response</keyword>
<dbReference type="InterPro" id="IPR013765">
    <property type="entry name" value="DNA_recomb/repair_RecA"/>
</dbReference>
<feature type="compositionally biased region" description="Low complexity" evidence="10">
    <location>
        <begin position="64"/>
        <end position="78"/>
    </location>
</feature>
<comment type="subcellular location">
    <subcellularLocation>
        <location evidence="7">Cytoplasm</location>
    </subcellularLocation>
</comment>